<dbReference type="AlphaFoldDB" id="A0A8J8NT93"/>
<sequence length="493" mass="54552">MKVAINWIIRILSIIIQIEKISLALLTSEPSTSLEVYLRTQPQPRKQSMITLAQQQTHHTPAFGVLASSIFDGLSSRSRRISNAFGVNDIFSLPIDCENTDDDAPTPSKQGFNENQSSQQAHTQAHYALQAEATISNKGAESEVTPQYKRDNLAQPNKSIPAFAVLAGAPTRECSAISSSDDEDKEANVLRRYSEIWESIPAKNSLECNRQDWPSAAYRDGGLLNQEPLKKLSKSPNLTFASSPPFYLQRTVERINLYATLTQQGLALSQPANLKGRILEHLDLAIQKSGNGRVRKESITQDENGGDRTNFKGFEANRINSDQYLLGLSALITDSFQVNLHQDSKALFNQNMEDRHGLENHKSKVEGSSSTDVKGALKKTEEWPSLGSLKPENAVSQANKSGSKHSSNPKFRRPKAHSYCVSQGNSAKKEGEAEHQGISEVHKMLDFGNHRVSAPYTEEDYIMRGIQSLLESMPIASDGERSTHSINESQGIY</sequence>
<keyword evidence="2" id="KW-0732">Signal</keyword>
<accession>A0A8J8NT93</accession>
<gene>
    <name evidence="3" type="ORF">FGO68_gene26</name>
</gene>
<feature type="signal peptide" evidence="2">
    <location>
        <begin position="1"/>
        <end position="24"/>
    </location>
</feature>
<dbReference type="EMBL" id="RRYP01006601">
    <property type="protein sequence ID" value="TNV81083.1"/>
    <property type="molecule type" value="Genomic_DNA"/>
</dbReference>
<feature type="compositionally biased region" description="Polar residues" evidence="1">
    <location>
        <begin position="394"/>
        <end position="409"/>
    </location>
</feature>
<proteinExistence type="predicted"/>
<feature type="region of interest" description="Disordered" evidence="1">
    <location>
        <begin position="358"/>
        <end position="436"/>
    </location>
</feature>
<comment type="caution">
    <text evidence="3">The sequence shown here is derived from an EMBL/GenBank/DDBJ whole genome shotgun (WGS) entry which is preliminary data.</text>
</comment>
<organism evidence="3 4">
    <name type="scientific">Halteria grandinella</name>
    <dbReference type="NCBI Taxonomy" id="5974"/>
    <lineage>
        <taxon>Eukaryota</taxon>
        <taxon>Sar</taxon>
        <taxon>Alveolata</taxon>
        <taxon>Ciliophora</taxon>
        <taxon>Intramacronucleata</taxon>
        <taxon>Spirotrichea</taxon>
        <taxon>Stichotrichia</taxon>
        <taxon>Sporadotrichida</taxon>
        <taxon>Halteriidae</taxon>
        <taxon>Halteria</taxon>
    </lineage>
</organism>
<feature type="region of interest" description="Disordered" evidence="1">
    <location>
        <begin position="98"/>
        <end position="123"/>
    </location>
</feature>
<keyword evidence="4" id="KW-1185">Reference proteome</keyword>
<evidence type="ECO:0000256" key="1">
    <source>
        <dbReference type="SAM" id="MobiDB-lite"/>
    </source>
</evidence>
<reference evidence="3" key="1">
    <citation type="submission" date="2019-06" db="EMBL/GenBank/DDBJ databases">
        <authorList>
            <person name="Zheng W."/>
        </authorList>
    </citation>
    <scope>NUCLEOTIDE SEQUENCE</scope>
    <source>
        <strain evidence="3">QDHG01</strain>
    </source>
</reference>
<evidence type="ECO:0000256" key="2">
    <source>
        <dbReference type="SAM" id="SignalP"/>
    </source>
</evidence>
<name>A0A8J8NT93_HALGN</name>
<feature type="chain" id="PRO_5035251244" evidence="2">
    <location>
        <begin position="25"/>
        <end position="493"/>
    </location>
</feature>
<evidence type="ECO:0000313" key="3">
    <source>
        <dbReference type="EMBL" id="TNV81083.1"/>
    </source>
</evidence>
<protein>
    <submittedName>
        <fullName evidence="3">Uncharacterized protein</fullName>
    </submittedName>
</protein>
<evidence type="ECO:0000313" key="4">
    <source>
        <dbReference type="Proteomes" id="UP000785679"/>
    </source>
</evidence>
<feature type="compositionally biased region" description="Polar residues" evidence="1">
    <location>
        <begin position="107"/>
        <end position="123"/>
    </location>
</feature>
<dbReference type="Proteomes" id="UP000785679">
    <property type="component" value="Unassembled WGS sequence"/>
</dbReference>
<feature type="compositionally biased region" description="Basic and acidic residues" evidence="1">
    <location>
        <begin position="427"/>
        <end position="436"/>
    </location>
</feature>